<dbReference type="Proteomes" id="UP001056756">
    <property type="component" value="Chromosome"/>
</dbReference>
<protein>
    <submittedName>
        <fullName evidence="1">XRE family transcriptional regulator</fullName>
    </submittedName>
</protein>
<dbReference type="SUPFAM" id="SSF47413">
    <property type="entry name" value="lambda repressor-like DNA-binding domains"/>
    <property type="match status" value="1"/>
</dbReference>
<proteinExistence type="predicted"/>
<dbReference type="EMBL" id="CP097899">
    <property type="protein sequence ID" value="URN94650.1"/>
    <property type="molecule type" value="Genomic_DNA"/>
</dbReference>
<organism evidence="1 2">
    <name type="scientific">Candidatus Pristimantibacillus lignocellulolyticus</name>
    <dbReference type="NCBI Taxonomy" id="2994561"/>
    <lineage>
        <taxon>Bacteria</taxon>
        <taxon>Bacillati</taxon>
        <taxon>Bacillota</taxon>
        <taxon>Bacilli</taxon>
        <taxon>Bacillales</taxon>
        <taxon>Paenibacillaceae</taxon>
        <taxon>Candidatus Pristimantibacillus</taxon>
    </lineage>
</organism>
<name>A0A9J6ZEQ6_9BACL</name>
<evidence type="ECO:0000313" key="2">
    <source>
        <dbReference type="Proteomes" id="UP001056756"/>
    </source>
</evidence>
<dbReference type="GO" id="GO:0003677">
    <property type="term" value="F:DNA binding"/>
    <property type="evidence" value="ECO:0007669"/>
    <property type="project" value="InterPro"/>
</dbReference>
<reference evidence="1" key="1">
    <citation type="submission" date="2022-05" db="EMBL/GenBank/DDBJ databases">
        <title>Novel bacterial taxa in a minimal lignocellulolytic consortium and its capacity to transform plastics disclosed by genome-resolved metagenomics.</title>
        <authorList>
            <person name="Rodriguez C.A.D."/>
            <person name="Diaz-Garcia L."/>
            <person name="Herrera K."/>
            <person name="Tarazona N.A."/>
            <person name="Sproer C."/>
            <person name="Overmann J."/>
            <person name="Jimenez D.J."/>
        </authorList>
    </citation>
    <scope>NUCLEOTIDE SEQUENCE</scope>
    <source>
        <strain evidence="1">MAG5</strain>
    </source>
</reference>
<dbReference type="KEGG" id="plig:NAG76_23005"/>
<gene>
    <name evidence="1" type="ORF">NAG76_23005</name>
</gene>
<dbReference type="AlphaFoldDB" id="A0A9J6ZEQ6"/>
<evidence type="ECO:0000313" key="1">
    <source>
        <dbReference type="EMBL" id="URN94650.1"/>
    </source>
</evidence>
<sequence length="77" mass="9049">MFRNLEAEMARNGVNKGDFAKFLGVRYATVIDKTKGRNRFYLDEASKIQRHFFPDCTIEYLFEKDIDNTHITVQSLN</sequence>
<dbReference type="InterPro" id="IPR010982">
    <property type="entry name" value="Lambda_DNA-bd_dom_sf"/>
</dbReference>
<accession>A0A9J6ZEQ6</accession>